<dbReference type="InterPro" id="IPR011944">
    <property type="entry name" value="Steroid_delta5-4_isomerase"/>
</dbReference>
<evidence type="ECO:0000313" key="4">
    <source>
        <dbReference type="Proteomes" id="UP000620670"/>
    </source>
</evidence>
<evidence type="ECO:0000259" key="2">
    <source>
        <dbReference type="Pfam" id="PF14534"/>
    </source>
</evidence>
<name>A0ABS0Y7S2_9HYPH</name>
<dbReference type="InterPro" id="IPR027843">
    <property type="entry name" value="DUF4440"/>
</dbReference>
<feature type="signal peptide" evidence="1">
    <location>
        <begin position="1"/>
        <end position="20"/>
    </location>
</feature>
<dbReference type="InterPro" id="IPR032710">
    <property type="entry name" value="NTF2-like_dom_sf"/>
</dbReference>
<protein>
    <submittedName>
        <fullName evidence="3">SgcJ/EcaC family oxidoreductase</fullName>
    </submittedName>
</protein>
<keyword evidence="4" id="KW-1185">Reference proteome</keyword>
<evidence type="ECO:0000256" key="1">
    <source>
        <dbReference type="SAM" id="SignalP"/>
    </source>
</evidence>
<reference evidence="4" key="1">
    <citation type="submission" date="2020-12" db="EMBL/GenBank/DDBJ databases">
        <title>Hymenobacter sp.</title>
        <authorList>
            <person name="Kim M.K."/>
        </authorList>
    </citation>
    <scope>NUCLEOTIDE SEQUENCE [LARGE SCALE GENOMIC DNA]</scope>
    <source>
        <strain evidence="4">BT325</strain>
    </source>
</reference>
<sequence>MRTHVLFTATCLCLPVSAMAQDKATIQSLNDQFARAFNTGDIPAVAAHYTEDATVLPPGAEMVMGRDAILAFWKSAAEQIGDIKLTAVDVKPLGSNAAREIGTFSLRTKGSQSQEIAGKYVVVWEKVGADWKLATDIWNTIK</sequence>
<dbReference type="RefSeq" id="WP_199051629.1">
    <property type="nucleotide sequence ID" value="NZ_JAELXT010000048.1"/>
</dbReference>
<dbReference type="Gene3D" id="3.10.450.50">
    <property type="match status" value="1"/>
</dbReference>
<dbReference type="CDD" id="cd00531">
    <property type="entry name" value="NTF2_like"/>
    <property type="match status" value="1"/>
</dbReference>
<comment type="caution">
    <text evidence="3">The sequence shown here is derived from an EMBL/GenBank/DDBJ whole genome shotgun (WGS) entry which is preliminary data.</text>
</comment>
<organism evidence="3 4">
    <name type="scientific">Microvirga splendida</name>
    <dbReference type="NCBI Taxonomy" id="2795727"/>
    <lineage>
        <taxon>Bacteria</taxon>
        <taxon>Pseudomonadati</taxon>
        <taxon>Pseudomonadota</taxon>
        <taxon>Alphaproteobacteria</taxon>
        <taxon>Hyphomicrobiales</taxon>
        <taxon>Methylobacteriaceae</taxon>
        <taxon>Microvirga</taxon>
    </lineage>
</organism>
<feature type="chain" id="PRO_5046896742" evidence="1">
    <location>
        <begin position="21"/>
        <end position="142"/>
    </location>
</feature>
<dbReference type="Proteomes" id="UP000620670">
    <property type="component" value="Unassembled WGS sequence"/>
</dbReference>
<accession>A0ABS0Y7S2</accession>
<proteinExistence type="predicted"/>
<dbReference type="NCBIfam" id="TIGR02246">
    <property type="entry name" value="SgcJ/EcaC family oxidoreductase"/>
    <property type="match status" value="1"/>
</dbReference>
<dbReference type="Pfam" id="PF14534">
    <property type="entry name" value="DUF4440"/>
    <property type="match status" value="1"/>
</dbReference>
<feature type="domain" description="DUF4440" evidence="2">
    <location>
        <begin position="26"/>
        <end position="133"/>
    </location>
</feature>
<dbReference type="SUPFAM" id="SSF54427">
    <property type="entry name" value="NTF2-like"/>
    <property type="match status" value="1"/>
</dbReference>
<keyword evidence="1" id="KW-0732">Signal</keyword>
<evidence type="ECO:0000313" key="3">
    <source>
        <dbReference type="EMBL" id="MBJ6128357.1"/>
    </source>
</evidence>
<dbReference type="EMBL" id="JAELXT010000048">
    <property type="protein sequence ID" value="MBJ6128357.1"/>
    <property type="molecule type" value="Genomic_DNA"/>
</dbReference>
<gene>
    <name evidence="3" type="ORF">JAO75_23455</name>
</gene>